<dbReference type="RefSeq" id="XP_068361270.1">
    <property type="nucleotide sequence ID" value="XM_068503194.1"/>
</dbReference>
<keyword evidence="3" id="KW-1185">Reference proteome</keyword>
<reference evidence="2" key="1">
    <citation type="submission" date="2016-10" db="EMBL/GenBank/DDBJ databases">
        <authorList>
            <person name="Benchimol M."/>
            <person name="Almeida L.G."/>
            <person name="Vasconcelos A.T."/>
            <person name="Perreira-Neves A."/>
            <person name="Rosa I.A."/>
            <person name="Tasca T."/>
            <person name="Bogo M.R."/>
            <person name="de Souza W."/>
        </authorList>
    </citation>
    <scope>NUCLEOTIDE SEQUENCE [LARGE SCALE GENOMIC DNA]</scope>
    <source>
        <strain evidence="2">K</strain>
    </source>
</reference>
<sequence>MFFQKEVRLISIQYLIIENRMEIECQTDNKHLSIQNNANSRGKQKFCVKILQLLRITLNDEKKIPEIGLAWCDDGFHFICNSQILGKYLNLKANSINTNFRAHSFQIGNATADDIKKTFGNLPDYRNWKMRHNINYAFNSSSSDNDAENIPCTEKQKNGLEIVTTLNSIFPPITVRLLKNEANPLHQIEVLIAPVKFSQVWKHSFLSQATSDWMRFAGTSSAVNSSNIINSIINFADPRLDENSAIIVEKNLSYFLKYSNCSSQSVSNVNFIDYLKLSLRFGFLNRIAHTILELSNFDSNSSSSSNTSVSFAPWFVPSAEQVFANDILNRTSLDWVIKLAGSAPNMYSILRKSEHNVISSHITFNPMPMKPDLRLSIEAAGGNNLSEESWEPFLSNVLGLKIPTTQTPVINHQSVEHVPMDQFLKTNPEQSANTYVQADPIQNSSTENTASNHSNIDDDIFISPVPPEFSLSQMYTSGLSEGQWSQTVHTGMTPDLFGSQSIHSGLSPDL</sequence>
<comment type="caution">
    <text evidence="2">The sequence shown here is derived from an EMBL/GenBank/DDBJ whole genome shotgun (WGS) entry which is preliminary data.</text>
</comment>
<proteinExistence type="predicted"/>
<feature type="domain" description="Initiator binding" evidence="1">
    <location>
        <begin position="33"/>
        <end position="133"/>
    </location>
</feature>
<name>A0A1J4KEW6_9EUKA</name>
<evidence type="ECO:0000313" key="2">
    <source>
        <dbReference type="EMBL" id="OHT08134.1"/>
    </source>
</evidence>
<dbReference type="VEuPathDB" id="TrichDB:TRFO_23507"/>
<dbReference type="Gene3D" id="1.10.10.10">
    <property type="entry name" value="Winged helix-like DNA-binding domain superfamily/Winged helix DNA-binding domain"/>
    <property type="match status" value="1"/>
</dbReference>
<evidence type="ECO:0000313" key="3">
    <source>
        <dbReference type="Proteomes" id="UP000179807"/>
    </source>
</evidence>
<organism evidence="2 3">
    <name type="scientific">Tritrichomonas foetus</name>
    <dbReference type="NCBI Taxonomy" id="1144522"/>
    <lineage>
        <taxon>Eukaryota</taxon>
        <taxon>Metamonada</taxon>
        <taxon>Parabasalia</taxon>
        <taxon>Tritrichomonadida</taxon>
        <taxon>Tritrichomonadidae</taxon>
        <taxon>Tritrichomonas</taxon>
    </lineage>
</organism>
<dbReference type="InterPro" id="IPR036388">
    <property type="entry name" value="WH-like_DNA-bd_sf"/>
</dbReference>
<dbReference type="InterPro" id="IPR018845">
    <property type="entry name" value="Initiator-bd"/>
</dbReference>
<dbReference type="GeneID" id="94837898"/>
<dbReference type="Pfam" id="PF10416">
    <property type="entry name" value="IBD"/>
    <property type="match status" value="1"/>
</dbReference>
<dbReference type="Proteomes" id="UP000179807">
    <property type="component" value="Unassembled WGS sequence"/>
</dbReference>
<protein>
    <recommendedName>
        <fullName evidence="1">Initiator binding domain-containing protein</fullName>
    </recommendedName>
</protein>
<gene>
    <name evidence="2" type="ORF">TRFO_23507</name>
</gene>
<evidence type="ECO:0000259" key="1">
    <source>
        <dbReference type="Pfam" id="PF10416"/>
    </source>
</evidence>
<dbReference type="AlphaFoldDB" id="A0A1J4KEW6"/>
<accession>A0A1J4KEW6</accession>
<dbReference type="EMBL" id="MLAK01000677">
    <property type="protein sequence ID" value="OHT08134.1"/>
    <property type="molecule type" value="Genomic_DNA"/>
</dbReference>